<dbReference type="PROSITE" id="PS00086">
    <property type="entry name" value="CYTOCHROME_P450"/>
    <property type="match status" value="1"/>
</dbReference>
<feature type="chain" id="PRO_5041245758" description="Cytochrome P450" evidence="10">
    <location>
        <begin position="25"/>
        <end position="493"/>
    </location>
</feature>
<keyword evidence="6 8" id="KW-0408">Iron</keyword>
<keyword evidence="5 9" id="KW-0560">Oxidoreductase</keyword>
<dbReference type="Gene3D" id="1.10.630.10">
    <property type="entry name" value="Cytochrome P450"/>
    <property type="match status" value="1"/>
</dbReference>
<dbReference type="EMBL" id="JALNTZ010000002">
    <property type="protein sequence ID" value="KAJ3662563.1"/>
    <property type="molecule type" value="Genomic_DNA"/>
</dbReference>
<dbReference type="PANTHER" id="PTHR24300">
    <property type="entry name" value="CYTOCHROME P450 508A4-RELATED"/>
    <property type="match status" value="1"/>
</dbReference>
<dbReference type="SUPFAM" id="SSF48264">
    <property type="entry name" value="Cytochrome P450"/>
    <property type="match status" value="1"/>
</dbReference>
<feature type="binding site" description="axial binding residue" evidence="8">
    <location>
        <position position="437"/>
    </location>
    <ligand>
        <name>heme</name>
        <dbReference type="ChEBI" id="CHEBI:30413"/>
    </ligand>
    <ligandPart>
        <name>Fe</name>
        <dbReference type="ChEBI" id="CHEBI:18248"/>
    </ligandPart>
</feature>
<evidence type="ECO:0000256" key="3">
    <source>
        <dbReference type="ARBA" id="ARBA00022617"/>
    </source>
</evidence>
<evidence type="ECO:0000256" key="10">
    <source>
        <dbReference type="SAM" id="SignalP"/>
    </source>
</evidence>
<protein>
    <recommendedName>
        <fullName evidence="13">Cytochrome P450</fullName>
    </recommendedName>
</protein>
<comment type="cofactor">
    <cofactor evidence="1 8">
        <name>heme</name>
        <dbReference type="ChEBI" id="CHEBI:30413"/>
    </cofactor>
</comment>
<evidence type="ECO:0000256" key="8">
    <source>
        <dbReference type="PIRSR" id="PIRSR602401-1"/>
    </source>
</evidence>
<name>A0AA38IQW5_9CUCU</name>
<comment type="similarity">
    <text evidence="2 9">Belongs to the cytochrome P450 family.</text>
</comment>
<dbReference type="InterPro" id="IPR036396">
    <property type="entry name" value="Cyt_P450_sf"/>
</dbReference>
<keyword evidence="7 9" id="KW-0503">Monooxygenase</keyword>
<keyword evidence="3 8" id="KW-0349">Heme</keyword>
<dbReference type="GO" id="GO:0006805">
    <property type="term" value="P:xenobiotic metabolic process"/>
    <property type="evidence" value="ECO:0007669"/>
    <property type="project" value="TreeGrafter"/>
</dbReference>
<dbReference type="Pfam" id="PF00067">
    <property type="entry name" value="p450"/>
    <property type="match status" value="1"/>
</dbReference>
<evidence type="ECO:0000256" key="1">
    <source>
        <dbReference type="ARBA" id="ARBA00001971"/>
    </source>
</evidence>
<evidence type="ECO:0000256" key="9">
    <source>
        <dbReference type="RuleBase" id="RU000461"/>
    </source>
</evidence>
<dbReference type="InterPro" id="IPR002401">
    <property type="entry name" value="Cyt_P450_E_grp-I"/>
</dbReference>
<accession>A0AA38IQW5</accession>
<dbReference type="GO" id="GO:0008395">
    <property type="term" value="F:steroid hydroxylase activity"/>
    <property type="evidence" value="ECO:0007669"/>
    <property type="project" value="TreeGrafter"/>
</dbReference>
<evidence type="ECO:0000256" key="7">
    <source>
        <dbReference type="ARBA" id="ARBA00023033"/>
    </source>
</evidence>
<proteinExistence type="inferred from homology"/>
<dbReference type="GO" id="GO:0005737">
    <property type="term" value="C:cytoplasm"/>
    <property type="evidence" value="ECO:0007669"/>
    <property type="project" value="TreeGrafter"/>
</dbReference>
<dbReference type="GO" id="GO:0020037">
    <property type="term" value="F:heme binding"/>
    <property type="evidence" value="ECO:0007669"/>
    <property type="project" value="InterPro"/>
</dbReference>
<evidence type="ECO:0000313" key="12">
    <source>
        <dbReference type="Proteomes" id="UP001168821"/>
    </source>
</evidence>
<dbReference type="InterPro" id="IPR001128">
    <property type="entry name" value="Cyt_P450"/>
</dbReference>
<keyword evidence="4 8" id="KW-0479">Metal-binding</keyword>
<keyword evidence="12" id="KW-1185">Reference proteome</keyword>
<dbReference type="GO" id="GO:0005506">
    <property type="term" value="F:iron ion binding"/>
    <property type="evidence" value="ECO:0007669"/>
    <property type="project" value="InterPro"/>
</dbReference>
<dbReference type="InterPro" id="IPR017972">
    <property type="entry name" value="Cyt_P450_CS"/>
</dbReference>
<dbReference type="PRINTS" id="PR00385">
    <property type="entry name" value="P450"/>
</dbReference>
<evidence type="ECO:0000256" key="4">
    <source>
        <dbReference type="ARBA" id="ARBA00022723"/>
    </source>
</evidence>
<dbReference type="FunFam" id="1.10.630.10:FF:000036">
    <property type="entry name" value="CYtochrome P450 family"/>
    <property type="match status" value="1"/>
</dbReference>
<dbReference type="PRINTS" id="PR00463">
    <property type="entry name" value="EP450I"/>
</dbReference>
<dbReference type="Proteomes" id="UP001168821">
    <property type="component" value="Unassembled WGS sequence"/>
</dbReference>
<comment type="caution">
    <text evidence="11">The sequence shown here is derived from an EMBL/GenBank/DDBJ whole genome shotgun (WGS) entry which is preliminary data.</text>
</comment>
<reference evidence="11" key="1">
    <citation type="journal article" date="2023" name="G3 (Bethesda)">
        <title>Whole genome assemblies of Zophobas morio and Tenebrio molitor.</title>
        <authorList>
            <person name="Kaur S."/>
            <person name="Stinson S.A."/>
            <person name="diCenzo G.C."/>
        </authorList>
    </citation>
    <scope>NUCLEOTIDE SEQUENCE</scope>
    <source>
        <strain evidence="11">QUZm001</strain>
    </source>
</reference>
<dbReference type="GO" id="GO:0016712">
    <property type="term" value="F:oxidoreductase activity, acting on paired donors, with incorporation or reduction of molecular oxygen, reduced flavin or flavoprotein as one donor, and incorporation of one atom of oxygen"/>
    <property type="evidence" value="ECO:0007669"/>
    <property type="project" value="TreeGrafter"/>
</dbReference>
<organism evidence="11 12">
    <name type="scientific">Zophobas morio</name>
    <dbReference type="NCBI Taxonomy" id="2755281"/>
    <lineage>
        <taxon>Eukaryota</taxon>
        <taxon>Metazoa</taxon>
        <taxon>Ecdysozoa</taxon>
        <taxon>Arthropoda</taxon>
        <taxon>Hexapoda</taxon>
        <taxon>Insecta</taxon>
        <taxon>Pterygota</taxon>
        <taxon>Neoptera</taxon>
        <taxon>Endopterygota</taxon>
        <taxon>Coleoptera</taxon>
        <taxon>Polyphaga</taxon>
        <taxon>Cucujiformia</taxon>
        <taxon>Tenebrionidae</taxon>
        <taxon>Zophobas</taxon>
    </lineage>
</organism>
<gene>
    <name evidence="11" type="ORF">Zmor_006905</name>
</gene>
<dbReference type="CDD" id="cd20651">
    <property type="entry name" value="CYP15A1-like"/>
    <property type="match status" value="1"/>
</dbReference>
<feature type="signal peptide" evidence="10">
    <location>
        <begin position="1"/>
        <end position="24"/>
    </location>
</feature>
<dbReference type="PANTHER" id="PTHR24300:SF376">
    <property type="entry name" value="CYTOCHROME P450 15A1"/>
    <property type="match status" value="1"/>
</dbReference>
<dbReference type="GO" id="GO:0006082">
    <property type="term" value="P:organic acid metabolic process"/>
    <property type="evidence" value="ECO:0007669"/>
    <property type="project" value="TreeGrafter"/>
</dbReference>
<evidence type="ECO:0000313" key="11">
    <source>
        <dbReference type="EMBL" id="KAJ3662563.1"/>
    </source>
</evidence>
<evidence type="ECO:0000256" key="6">
    <source>
        <dbReference type="ARBA" id="ARBA00023004"/>
    </source>
</evidence>
<sequence length="493" mass="57308">MFTFICFVTVVILLLLLLWDTIKPKEYPPGPSWVPIVGNFLDFRKRLATIGYHHLVWKEFSEEYGSVVGLKMGRNFVVTVFGADAVKEILTREEFDGRPDGFFFRLRTFGKRLGIVFSDGQLWQKQRKFSLQHLRNFGFGRKEMEEKIVEETRDLITVFKKQCSEPIWMHTAFDVSVLNVLWAMMAGERFDINDERLRKLLNILGDAFKLTDMSGGILNQMPFVRFVAPETCGYNQLMDVLIRMWEFLQETITDHRKTLCSLHARDLIDAFLQNMNIKSDPSFTDDQLMSLCLDLFMAGSETTSNTLSFSVVYMLEFPEIQKKVQEEMDEIVGRNRWPTLQDRLKLKYTEAVLMEIQRRANIPPLGIAHRATRKTNIFQYAVPEDTIILTSLYSVHMDEKFWIDPLAFRPERFLDKNGNLSVNEKYFLPFGYGKRRCLGESLAKANYFLFFTALLHNFYLEKSFEGPSPQLEGVDGVTISPKPFKAKLIPRSD</sequence>
<keyword evidence="10" id="KW-0732">Signal</keyword>
<evidence type="ECO:0000256" key="2">
    <source>
        <dbReference type="ARBA" id="ARBA00010617"/>
    </source>
</evidence>
<evidence type="ECO:0000256" key="5">
    <source>
        <dbReference type="ARBA" id="ARBA00023002"/>
    </source>
</evidence>
<dbReference type="InterPro" id="IPR050182">
    <property type="entry name" value="Cytochrome_P450_fam2"/>
</dbReference>
<evidence type="ECO:0008006" key="13">
    <source>
        <dbReference type="Google" id="ProtNLM"/>
    </source>
</evidence>
<dbReference type="AlphaFoldDB" id="A0AA38IQW5"/>